<organism evidence="3 4">
    <name type="scientific">Sanguibacter inulinus</name>
    <dbReference type="NCBI Taxonomy" id="60922"/>
    <lineage>
        <taxon>Bacteria</taxon>
        <taxon>Bacillati</taxon>
        <taxon>Actinomycetota</taxon>
        <taxon>Actinomycetes</taxon>
        <taxon>Micrococcales</taxon>
        <taxon>Sanguibacteraceae</taxon>
        <taxon>Sanguibacter</taxon>
    </lineage>
</organism>
<name>A0A853EMV1_9MICO</name>
<evidence type="ECO:0000313" key="3">
    <source>
        <dbReference type="EMBL" id="NYS91955.1"/>
    </source>
</evidence>
<evidence type="ECO:0000313" key="4">
    <source>
        <dbReference type="Proteomes" id="UP000561011"/>
    </source>
</evidence>
<evidence type="ECO:0000259" key="1">
    <source>
        <dbReference type="Pfam" id="PF00905"/>
    </source>
</evidence>
<dbReference type="Gene3D" id="3.90.1310.10">
    <property type="entry name" value="Penicillin-binding protein 2a (Domain 2)"/>
    <property type="match status" value="1"/>
</dbReference>
<dbReference type="GO" id="GO:0071972">
    <property type="term" value="F:peptidoglycan L,D-transpeptidase activity"/>
    <property type="evidence" value="ECO:0007669"/>
    <property type="project" value="TreeGrafter"/>
</dbReference>
<sequence length="489" mass="51174">MNVPIRRVAVVALALFLVLMVASTWIQVAQAPTLNADGRNSRSLYRDLSIQRGPIIAGGQTIAESVPVDDAFMYQRVYAEPELYSAVTGYYSFRFQSTGMERAANEYLVGTSDSLWWDRFRNLISGGTPQGSSVELTIDPVVQQAAWDALGDQRGAVVALDPKTGAVLAMVSKPAFDPNLVASHSSADASAAFQALADDSARPLDNRAIAGRTYPPGSTFKLVTAAAALEGGAVTPDQQIPAPDQLQLPQSSSVLNNFGGESCSPTGTTTLADALRTSCNTAFAQLGIDLGPEALDEQAKAFGFDSRMSIPLQVTNSQFPLEVDGATIDSAKTALSAIGQYDVKVTPMQVAMISAAIANGGTLMQPYMIDRVRTPDLTVAVETDPEEIGTPISRETADTLRDMMIGVVQDGTGTSAQISGVQVAGKSGTAETTADAAPHAWFTSFAPADDPQVAVAVIVENGGDAGNEATGGRVAAPIARAVMEAVINR</sequence>
<dbReference type="GO" id="GO:0008658">
    <property type="term" value="F:penicillin binding"/>
    <property type="evidence" value="ECO:0007669"/>
    <property type="project" value="InterPro"/>
</dbReference>
<comment type="caution">
    <text evidence="3">The sequence shown here is derived from an EMBL/GenBank/DDBJ whole genome shotgun (WGS) entry which is preliminary data.</text>
</comment>
<dbReference type="InterPro" id="IPR001460">
    <property type="entry name" value="PCN-bd_Tpept"/>
</dbReference>
<protein>
    <submittedName>
        <fullName evidence="3">Penicillin-binding protein 2</fullName>
    </submittedName>
</protein>
<dbReference type="Pfam" id="PF00905">
    <property type="entry name" value="Transpeptidase"/>
    <property type="match status" value="1"/>
</dbReference>
<dbReference type="PANTHER" id="PTHR30627:SF24">
    <property type="entry name" value="PENICILLIN-BINDING PROTEIN 4B"/>
    <property type="match status" value="1"/>
</dbReference>
<dbReference type="InterPro" id="IPR012338">
    <property type="entry name" value="Beta-lactam/transpept-like"/>
</dbReference>
<feature type="domain" description="Penicillin binding protein A dimerisation" evidence="2">
    <location>
        <begin position="52"/>
        <end position="134"/>
    </location>
</feature>
<dbReference type="GO" id="GO:0071555">
    <property type="term" value="P:cell wall organization"/>
    <property type="evidence" value="ECO:0007669"/>
    <property type="project" value="TreeGrafter"/>
</dbReference>
<dbReference type="SUPFAM" id="SSF56601">
    <property type="entry name" value="beta-lactamase/transpeptidase-like"/>
    <property type="match status" value="1"/>
</dbReference>
<dbReference type="InterPro" id="IPR054120">
    <property type="entry name" value="PBPA_dimer"/>
</dbReference>
<dbReference type="AlphaFoldDB" id="A0A853EMV1"/>
<dbReference type="PANTHER" id="PTHR30627">
    <property type="entry name" value="PEPTIDOGLYCAN D,D-TRANSPEPTIDASE"/>
    <property type="match status" value="1"/>
</dbReference>
<dbReference type="Pfam" id="PF21922">
    <property type="entry name" value="PBP_dimer_2"/>
    <property type="match status" value="1"/>
</dbReference>
<evidence type="ECO:0000259" key="2">
    <source>
        <dbReference type="Pfam" id="PF21922"/>
    </source>
</evidence>
<dbReference type="EMBL" id="JACBYE010000001">
    <property type="protein sequence ID" value="NYS91955.1"/>
    <property type="molecule type" value="Genomic_DNA"/>
</dbReference>
<feature type="domain" description="Penicillin-binding protein transpeptidase" evidence="1">
    <location>
        <begin position="155"/>
        <end position="484"/>
    </location>
</feature>
<accession>A0A853EMV1</accession>
<dbReference type="GO" id="GO:0005886">
    <property type="term" value="C:plasma membrane"/>
    <property type="evidence" value="ECO:0007669"/>
    <property type="project" value="TreeGrafter"/>
</dbReference>
<reference evidence="3 4" key="1">
    <citation type="submission" date="2020-07" db="EMBL/GenBank/DDBJ databases">
        <title>MOT database genomes.</title>
        <authorList>
            <person name="Joseph S."/>
            <person name="Aduse-Opoku J."/>
            <person name="Hashim A."/>
            <person name="Wade W."/>
            <person name="Curtis M."/>
        </authorList>
    </citation>
    <scope>NUCLEOTIDE SEQUENCE [LARGE SCALE GENOMIC DNA]</scope>
    <source>
        <strain evidence="3 4">DSM 100099</strain>
    </source>
</reference>
<keyword evidence="4" id="KW-1185">Reference proteome</keyword>
<proteinExistence type="predicted"/>
<dbReference type="Proteomes" id="UP000561011">
    <property type="component" value="Unassembled WGS sequence"/>
</dbReference>
<dbReference type="Gene3D" id="3.40.710.10">
    <property type="entry name" value="DD-peptidase/beta-lactamase superfamily"/>
    <property type="match status" value="1"/>
</dbReference>
<gene>
    <name evidence="3" type="ORF">HZZ10_00170</name>
</gene>
<dbReference type="RefSeq" id="WP_179911967.1">
    <property type="nucleotide sequence ID" value="NZ_JACBYE010000001.1"/>
</dbReference>
<dbReference type="InterPro" id="IPR050515">
    <property type="entry name" value="Beta-lactam/transpept"/>
</dbReference>